<name>A0AAD7BQB8_9AGAR</name>
<dbReference type="AlphaFoldDB" id="A0AAD7BQB8"/>
<feature type="chain" id="PRO_5042051367" evidence="1">
    <location>
        <begin position="23"/>
        <end position="137"/>
    </location>
</feature>
<evidence type="ECO:0000313" key="3">
    <source>
        <dbReference type="Proteomes" id="UP001221142"/>
    </source>
</evidence>
<organism evidence="2 3">
    <name type="scientific">Roridomyces roridus</name>
    <dbReference type="NCBI Taxonomy" id="1738132"/>
    <lineage>
        <taxon>Eukaryota</taxon>
        <taxon>Fungi</taxon>
        <taxon>Dikarya</taxon>
        <taxon>Basidiomycota</taxon>
        <taxon>Agaricomycotina</taxon>
        <taxon>Agaricomycetes</taxon>
        <taxon>Agaricomycetidae</taxon>
        <taxon>Agaricales</taxon>
        <taxon>Marasmiineae</taxon>
        <taxon>Mycenaceae</taxon>
        <taxon>Roridomyces</taxon>
    </lineage>
</organism>
<evidence type="ECO:0000313" key="2">
    <source>
        <dbReference type="EMBL" id="KAJ7627464.1"/>
    </source>
</evidence>
<proteinExistence type="predicted"/>
<protein>
    <submittedName>
        <fullName evidence="2">Uncharacterized protein</fullName>
    </submittedName>
</protein>
<comment type="caution">
    <text evidence="2">The sequence shown here is derived from an EMBL/GenBank/DDBJ whole genome shotgun (WGS) entry which is preliminary data.</text>
</comment>
<reference evidence="2" key="1">
    <citation type="submission" date="2023-03" db="EMBL/GenBank/DDBJ databases">
        <title>Massive genome expansion in bonnet fungi (Mycena s.s.) driven by repeated elements and novel gene families across ecological guilds.</title>
        <authorList>
            <consortium name="Lawrence Berkeley National Laboratory"/>
            <person name="Harder C.B."/>
            <person name="Miyauchi S."/>
            <person name="Viragh M."/>
            <person name="Kuo A."/>
            <person name="Thoen E."/>
            <person name="Andreopoulos B."/>
            <person name="Lu D."/>
            <person name="Skrede I."/>
            <person name="Drula E."/>
            <person name="Henrissat B."/>
            <person name="Morin E."/>
            <person name="Kohler A."/>
            <person name="Barry K."/>
            <person name="LaButti K."/>
            <person name="Morin E."/>
            <person name="Salamov A."/>
            <person name="Lipzen A."/>
            <person name="Mereny Z."/>
            <person name="Hegedus B."/>
            <person name="Baldrian P."/>
            <person name="Stursova M."/>
            <person name="Weitz H."/>
            <person name="Taylor A."/>
            <person name="Grigoriev I.V."/>
            <person name="Nagy L.G."/>
            <person name="Martin F."/>
            <person name="Kauserud H."/>
        </authorList>
    </citation>
    <scope>NUCLEOTIDE SEQUENCE</scope>
    <source>
        <strain evidence="2">9284</strain>
    </source>
</reference>
<sequence>MFSKLVASAILALFALGQGALAMPQTSLYPMKCGAATVPRANTAASPAQYRLSGRRANRPGTVFGYGRQSSAEWGCAGPIASTVRFGRRYTGITKVIAQVAPGGETQGSRTNTLDRKQQYAPDMIFSCVPKKRSPSQ</sequence>
<evidence type="ECO:0000256" key="1">
    <source>
        <dbReference type="SAM" id="SignalP"/>
    </source>
</evidence>
<keyword evidence="3" id="KW-1185">Reference proteome</keyword>
<keyword evidence="1" id="KW-0732">Signal</keyword>
<dbReference type="EMBL" id="JARKIF010000011">
    <property type="protein sequence ID" value="KAJ7627464.1"/>
    <property type="molecule type" value="Genomic_DNA"/>
</dbReference>
<accession>A0AAD7BQB8</accession>
<gene>
    <name evidence="2" type="ORF">FB45DRAFT_868681</name>
</gene>
<dbReference type="Proteomes" id="UP001221142">
    <property type="component" value="Unassembled WGS sequence"/>
</dbReference>
<feature type="signal peptide" evidence="1">
    <location>
        <begin position="1"/>
        <end position="22"/>
    </location>
</feature>